<dbReference type="InterPro" id="IPR036249">
    <property type="entry name" value="Thioredoxin-like_sf"/>
</dbReference>
<dbReference type="SFLD" id="SFLDG00363">
    <property type="entry name" value="AMPS_(cytGST):_Alpha-__Mu-__Pi"/>
    <property type="match status" value="1"/>
</dbReference>
<dbReference type="InterPro" id="IPR050213">
    <property type="entry name" value="GST_superfamily"/>
</dbReference>
<dbReference type="InterPro" id="IPR010987">
    <property type="entry name" value="Glutathione-S-Trfase_C-like"/>
</dbReference>
<reference evidence="5" key="3">
    <citation type="submission" date="2023-05" db="EMBL/GenBank/DDBJ databases">
        <authorList>
            <person name="Smith C.H."/>
        </authorList>
    </citation>
    <scope>NUCLEOTIDE SEQUENCE</scope>
    <source>
        <strain evidence="5">CHS0354</strain>
        <tissue evidence="5">Mantle</tissue>
    </source>
</reference>
<dbReference type="InterPro" id="IPR040079">
    <property type="entry name" value="Glutathione_S-Trfase"/>
</dbReference>
<dbReference type="EMBL" id="JAEAOA010000980">
    <property type="protein sequence ID" value="KAK3611308.1"/>
    <property type="molecule type" value="Genomic_DNA"/>
</dbReference>
<dbReference type="SUPFAM" id="SSF47616">
    <property type="entry name" value="GST C-terminal domain-like"/>
    <property type="match status" value="1"/>
</dbReference>
<comment type="similarity">
    <text evidence="1">Belongs to the GST superfamily.</text>
</comment>
<dbReference type="InterPro" id="IPR004045">
    <property type="entry name" value="Glutathione_S-Trfase_N"/>
</dbReference>
<evidence type="ECO:0000256" key="2">
    <source>
        <dbReference type="ARBA" id="ARBA00022613"/>
    </source>
</evidence>
<evidence type="ECO:0000259" key="3">
    <source>
        <dbReference type="PROSITE" id="PS50404"/>
    </source>
</evidence>
<evidence type="ECO:0000256" key="1">
    <source>
        <dbReference type="ARBA" id="ARBA00007409"/>
    </source>
</evidence>
<dbReference type="GO" id="GO:0005212">
    <property type="term" value="F:structural constituent of eye lens"/>
    <property type="evidence" value="ECO:0007669"/>
    <property type="project" value="UniProtKB-KW"/>
</dbReference>
<dbReference type="Pfam" id="PF02798">
    <property type="entry name" value="GST_N"/>
    <property type="match status" value="1"/>
</dbReference>
<dbReference type="CDD" id="cd03039">
    <property type="entry name" value="GST_N_Sigma_like"/>
    <property type="match status" value="1"/>
</dbReference>
<name>A0AAE0WDH5_9BIVA</name>
<dbReference type="Proteomes" id="UP001195483">
    <property type="component" value="Unassembled WGS sequence"/>
</dbReference>
<dbReference type="FunFam" id="3.40.30.10:FF:000258">
    <property type="entry name" value="Glutathione S-transferase"/>
    <property type="match status" value="1"/>
</dbReference>
<dbReference type="GO" id="GO:0004364">
    <property type="term" value="F:glutathione transferase activity"/>
    <property type="evidence" value="ECO:0007669"/>
    <property type="project" value="TreeGrafter"/>
</dbReference>
<reference evidence="5" key="2">
    <citation type="journal article" date="2021" name="Genome Biol. Evol.">
        <title>Developing a high-quality reference genome for a parasitic bivalve with doubly uniparental inheritance (Bivalvia: Unionida).</title>
        <authorList>
            <person name="Smith C.H."/>
        </authorList>
    </citation>
    <scope>NUCLEOTIDE SEQUENCE</scope>
    <source>
        <strain evidence="5">CHS0354</strain>
        <tissue evidence="5">Mantle</tissue>
    </source>
</reference>
<evidence type="ECO:0000259" key="4">
    <source>
        <dbReference type="PROSITE" id="PS50405"/>
    </source>
</evidence>
<dbReference type="SFLD" id="SFLDG01205">
    <property type="entry name" value="AMPS.1"/>
    <property type="match status" value="1"/>
</dbReference>
<reference evidence="5" key="1">
    <citation type="journal article" date="2021" name="Genome Biol. Evol.">
        <title>A High-Quality Reference Genome for a Parasitic Bivalve with Doubly Uniparental Inheritance (Bivalvia: Unionida).</title>
        <authorList>
            <person name="Smith C.H."/>
        </authorList>
    </citation>
    <scope>NUCLEOTIDE SEQUENCE</scope>
    <source>
        <strain evidence="5">CHS0354</strain>
    </source>
</reference>
<gene>
    <name evidence="5" type="ORF">CHS0354_015725</name>
</gene>
<keyword evidence="6" id="KW-1185">Reference proteome</keyword>
<organism evidence="5 6">
    <name type="scientific">Potamilus streckersoni</name>
    <dbReference type="NCBI Taxonomy" id="2493646"/>
    <lineage>
        <taxon>Eukaryota</taxon>
        <taxon>Metazoa</taxon>
        <taxon>Spiralia</taxon>
        <taxon>Lophotrochozoa</taxon>
        <taxon>Mollusca</taxon>
        <taxon>Bivalvia</taxon>
        <taxon>Autobranchia</taxon>
        <taxon>Heteroconchia</taxon>
        <taxon>Palaeoheterodonta</taxon>
        <taxon>Unionida</taxon>
        <taxon>Unionoidea</taxon>
        <taxon>Unionidae</taxon>
        <taxon>Ambleminae</taxon>
        <taxon>Lampsilini</taxon>
        <taxon>Potamilus</taxon>
    </lineage>
</organism>
<dbReference type="PROSITE" id="PS50404">
    <property type="entry name" value="GST_NTER"/>
    <property type="match status" value="1"/>
</dbReference>
<protein>
    <recommendedName>
        <fullName evidence="7">Glutathione S-transferase</fullName>
    </recommendedName>
</protein>
<dbReference type="Gene3D" id="1.20.1050.10">
    <property type="match status" value="1"/>
</dbReference>
<evidence type="ECO:0008006" key="7">
    <source>
        <dbReference type="Google" id="ProtNLM"/>
    </source>
</evidence>
<dbReference type="SUPFAM" id="SSF52833">
    <property type="entry name" value="Thioredoxin-like"/>
    <property type="match status" value="1"/>
</dbReference>
<dbReference type="CDD" id="cd03192">
    <property type="entry name" value="GST_C_Sigma_like"/>
    <property type="match status" value="1"/>
</dbReference>
<dbReference type="GO" id="GO:0006749">
    <property type="term" value="P:glutathione metabolic process"/>
    <property type="evidence" value="ECO:0007669"/>
    <property type="project" value="TreeGrafter"/>
</dbReference>
<keyword evidence="2" id="KW-0273">Eye lens protein</keyword>
<proteinExistence type="inferred from homology"/>
<dbReference type="AlphaFoldDB" id="A0AAE0WDH5"/>
<dbReference type="PANTHER" id="PTHR11571">
    <property type="entry name" value="GLUTATHIONE S-TRANSFERASE"/>
    <property type="match status" value="1"/>
</dbReference>
<dbReference type="Pfam" id="PF14497">
    <property type="entry name" value="GST_C_3"/>
    <property type="match status" value="1"/>
</dbReference>
<feature type="domain" description="GST C-terminal" evidence="4">
    <location>
        <begin position="138"/>
        <end position="262"/>
    </location>
</feature>
<dbReference type="PANTHER" id="PTHR11571:SF150">
    <property type="entry name" value="GLUTATHIONE S-TRANSFERASE"/>
    <property type="match status" value="1"/>
</dbReference>
<sequence length="262" mass="30333">MKFTVHRLLSVASNWMIRSQAYKIVNRCHVRPTARCNRVVEGKSSSSQEEGLFQCKAMPKYKLIYFDVRGRAELSRLVFAAACVPYEDVRIQTNEWITLKHTVPQKVLPVLEVDGVQISQSLTIARFLSREFGFSGSTSLERALVEQLVDCMDDLRAEIAKWIHEKESDKKANIQTNLYESVYPKFIGILEHYLSENKCNSGYFLGEELTLADLSVFETWTLPLENHPDLFNDHPELLAHRKRIENDDRLSHYIKTRPKRSV</sequence>
<dbReference type="SFLD" id="SFLDS00019">
    <property type="entry name" value="Glutathione_Transferase_(cytos"/>
    <property type="match status" value="1"/>
</dbReference>
<evidence type="ECO:0000313" key="6">
    <source>
        <dbReference type="Proteomes" id="UP001195483"/>
    </source>
</evidence>
<feature type="domain" description="GST N-terminal" evidence="3">
    <location>
        <begin position="59"/>
        <end position="136"/>
    </location>
</feature>
<dbReference type="FunFam" id="1.20.1050.10:FF:000030">
    <property type="entry name" value="Glutathione S-transferase S1"/>
    <property type="match status" value="1"/>
</dbReference>
<evidence type="ECO:0000313" key="5">
    <source>
        <dbReference type="EMBL" id="KAK3611308.1"/>
    </source>
</evidence>
<comment type="caution">
    <text evidence="5">The sequence shown here is derived from an EMBL/GenBank/DDBJ whole genome shotgun (WGS) entry which is preliminary data.</text>
</comment>
<dbReference type="Gene3D" id="3.40.30.10">
    <property type="entry name" value="Glutaredoxin"/>
    <property type="match status" value="1"/>
</dbReference>
<accession>A0AAE0WDH5</accession>
<dbReference type="InterPro" id="IPR036282">
    <property type="entry name" value="Glutathione-S-Trfase_C_sf"/>
</dbReference>
<dbReference type="PROSITE" id="PS50405">
    <property type="entry name" value="GST_CTER"/>
    <property type="match status" value="1"/>
</dbReference>
<dbReference type="InterPro" id="IPR004046">
    <property type="entry name" value="GST_C"/>
</dbReference>